<dbReference type="PROSITE" id="PS51677">
    <property type="entry name" value="NODB"/>
    <property type="match status" value="1"/>
</dbReference>
<dbReference type="InterPro" id="IPR011330">
    <property type="entry name" value="Glyco_hydro/deAcase_b/a-brl"/>
</dbReference>
<dbReference type="Proteomes" id="UP000885792">
    <property type="component" value="Unassembled WGS sequence"/>
</dbReference>
<dbReference type="GO" id="GO:0005576">
    <property type="term" value="C:extracellular region"/>
    <property type="evidence" value="ECO:0007669"/>
    <property type="project" value="UniProtKB-SubCell"/>
</dbReference>
<dbReference type="CDD" id="cd10973">
    <property type="entry name" value="CE4_DAC_u4_5s"/>
    <property type="match status" value="1"/>
</dbReference>
<comment type="subcellular location">
    <subcellularLocation>
        <location evidence="1">Secreted</location>
    </subcellularLocation>
</comment>
<proteinExistence type="predicted"/>
<feature type="domain" description="NodB homology" evidence="3">
    <location>
        <begin position="29"/>
        <end position="281"/>
    </location>
</feature>
<dbReference type="PANTHER" id="PTHR34216:SF3">
    <property type="entry name" value="POLY-BETA-1,6-N-ACETYL-D-GLUCOSAMINE N-DEACETYLASE"/>
    <property type="match status" value="1"/>
</dbReference>
<reference evidence="4" key="1">
    <citation type="journal article" date="2020" name="mSystems">
        <title>Genome- and Community-Level Interaction Insights into Carbon Utilization and Element Cycling Functions of Hydrothermarchaeota in Hydrothermal Sediment.</title>
        <authorList>
            <person name="Zhou Z."/>
            <person name="Liu Y."/>
            <person name="Xu W."/>
            <person name="Pan J."/>
            <person name="Luo Z.H."/>
            <person name="Li M."/>
        </authorList>
    </citation>
    <scope>NUCLEOTIDE SEQUENCE [LARGE SCALE GENOMIC DNA]</scope>
    <source>
        <strain evidence="4">HyVt-501</strain>
    </source>
</reference>
<gene>
    <name evidence="4" type="ORF">ENJ61_00925</name>
</gene>
<dbReference type="PANTHER" id="PTHR34216">
    <property type="match status" value="1"/>
</dbReference>
<evidence type="ECO:0000259" key="3">
    <source>
        <dbReference type="PROSITE" id="PS51677"/>
    </source>
</evidence>
<name>A0A7C5L6C5_AQUAO</name>
<dbReference type="EMBL" id="DRNB01000031">
    <property type="protein sequence ID" value="HHJ63448.1"/>
    <property type="molecule type" value="Genomic_DNA"/>
</dbReference>
<comment type="caution">
    <text evidence="4">The sequence shown here is derived from an EMBL/GenBank/DDBJ whole genome shotgun (WGS) entry which is preliminary data.</text>
</comment>
<dbReference type="GO" id="GO:0005975">
    <property type="term" value="P:carbohydrate metabolic process"/>
    <property type="evidence" value="ECO:0007669"/>
    <property type="project" value="InterPro"/>
</dbReference>
<dbReference type="SUPFAM" id="SSF88713">
    <property type="entry name" value="Glycoside hydrolase/deacetylase"/>
    <property type="match status" value="1"/>
</dbReference>
<keyword evidence="2" id="KW-0732">Signal</keyword>
<dbReference type="GO" id="GO:0016810">
    <property type="term" value="F:hydrolase activity, acting on carbon-nitrogen (but not peptide) bonds"/>
    <property type="evidence" value="ECO:0007669"/>
    <property type="project" value="InterPro"/>
</dbReference>
<evidence type="ECO:0000256" key="1">
    <source>
        <dbReference type="ARBA" id="ARBA00004613"/>
    </source>
</evidence>
<protein>
    <submittedName>
        <fullName evidence="4">Polysaccharide deacetylase</fullName>
    </submittedName>
</protein>
<dbReference type="InterPro" id="IPR002509">
    <property type="entry name" value="NODB_dom"/>
</dbReference>
<accession>A0A7C5L6C5</accession>
<dbReference type="AlphaFoldDB" id="A0A7C5L6C5"/>
<organism evidence="4">
    <name type="scientific">Aquifex aeolicus</name>
    <dbReference type="NCBI Taxonomy" id="63363"/>
    <lineage>
        <taxon>Bacteria</taxon>
        <taxon>Pseudomonadati</taxon>
        <taxon>Aquificota</taxon>
        <taxon>Aquificia</taxon>
        <taxon>Aquificales</taxon>
        <taxon>Aquificaceae</taxon>
        <taxon>Aquifex</taxon>
    </lineage>
</organism>
<evidence type="ECO:0000256" key="2">
    <source>
        <dbReference type="ARBA" id="ARBA00022729"/>
    </source>
</evidence>
<dbReference type="InterPro" id="IPR051398">
    <property type="entry name" value="Polysacch_Deacetylase"/>
</dbReference>
<dbReference type="Pfam" id="PF01522">
    <property type="entry name" value="Polysacc_deac_1"/>
    <property type="match status" value="1"/>
</dbReference>
<sequence>MSYLKEKGYRVVPLSRLVDMVREGTIPPKTVAITIDDGYGTTMKAFAVLKRFGYPFTVFLYMEAVGRYPDFLTEEDLKELTAYGKVEFENHSYSHRAFGLMKDPSAFLEDLERSERRFQELFGRRPRFYALPFGYYNRRIIDILKRRGYTAVFTQDPGNVGSHTELHRIPRQAIVGSWSRMENFRKKLEREPLPLKELLPDYGFLRRNPPERVGALLLFPERYTDCRVYVTELGWKIAKREGALVFRDGVPFLKRKWNRIGVKCRNRETGRWAESFWMVAR</sequence>
<evidence type="ECO:0000313" key="4">
    <source>
        <dbReference type="EMBL" id="HHJ63448.1"/>
    </source>
</evidence>
<dbReference type="Gene3D" id="3.20.20.370">
    <property type="entry name" value="Glycoside hydrolase/deacetylase"/>
    <property type="match status" value="1"/>
</dbReference>